<evidence type="ECO:0000313" key="2">
    <source>
        <dbReference type="Proteomes" id="UP001164539"/>
    </source>
</evidence>
<evidence type="ECO:0000313" key="1">
    <source>
        <dbReference type="EMBL" id="KAJ4714434.1"/>
    </source>
</evidence>
<protein>
    <submittedName>
        <fullName evidence="1">F-box protein</fullName>
    </submittedName>
</protein>
<proteinExistence type="predicted"/>
<reference evidence="1 2" key="1">
    <citation type="journal article" date="2023" name="Science">
        <title>Complex scaffold remodeling in plant triterpene biosynthesis.</title>
        <authorList>
            <person name="De La Pena R."/>
            <person name="Hodgson H."/>
            <person name="Liu J.C."/>
            <person name="Stephenson M.J."/>
            <person name="Martin A.C."/>
            <person name="Owen C."/>
            <person name="Harkess A."/>
            <person name="Leebens-Mack J."/>
            <person name="Jimenez L.E."/>
            <person name="Osbourn A."/>
            <person name="Sattely E.S."/>
        </authorList>
    </citation>
    <scope>NUCLEOTIDE SEQUENCE [LARGE SCALE GENOMIC DNA]</scope>
    <source>
        <strain evidence="2">cv. JPN11</strain>
        <tissue evidence="1">Leaf</tissue>
    </source>
</reference>
<organism evidence="1 2">
    <name type="scientific">Melia azedarach</name>
    <name type="common">Chinaberry tree</name>
    <dbReference type="NCBI Taxonomy" id="155640"/>
    <lineage>
        <taxon>Eukaryota</taxon>
        <taxon>Viridiplantae</taxon>
        <taxon>Streptophyta</taxon>
        <taxon>Embryophyta</taxon>
        <taxon>Tracheophyta</taxon>
        <taxon>Spermatophyta</taxon>
        <taxon>Magnoliopsida</taxon>
        <taxon>eudicotyledons</taxon>
        <taxon>Gunneridae</taxon>
        <taxon>Pentapetalae</taxon>
        <taxon>rosids</taxon>
        <taxon>malvids</taxon>
        <taxon>Sapindales</taxon>
        <taxon>Meliaceae</taxon>
        <taxon>Melia</taxon>
    </lineage>
</organism>
<keyword evidence="2" id="KW-1185">Reference proteome</keyword>
<dbReference type="EMBL" id="CM051400">
    <property type="protein sequence ID" value="KAJ4714434.1"/>
    <property type="molecule type" value="Genomic_DNA"/>
</dbReference>
<accession>A0ACC1XUN5</accession>
<sequence>MANLENDNIVEKERAVNDIMEEEKAENGNTEEKKAESEDVEEERVFENFVSIHGESLLVERRLFKYSAPLYSPDANLEKYACLQDIIKEHSLPFLPAKSLSRFRTVSKEWNKWIGSEFLAHIQTIHFKDISGLLCQCDGLDPFFISFNQGAYGIPSPEFRFLPEPVIIRTTSNGLVCCQNNFGEHDYYICNPVTKEWKVLPKPKWFHGLEAAISLAFKPSTLGFDASYELVCAVPVYLNEVAVVYFETYSSSTNSWKTSEAMCYENEILDPIGNGLYMKGIVYWKTLMDAILAFDLKSQQYGILPLPAGSGQDGALTQMHGEFCYMLPRIQGGECKISVYGNLDMSLKHVITLNPQVVGETLSDCQVLTCIDDDTLLILLPNKVIAYHVKTERVETLSEVSGMGYEHCLPYINTLAPVK</sequence>
<dbReference type="Proteomes" id="UP001164539">
    <property type="component" value="Chromosome 7"/>
</dbReference>
<comment type="caution">
    <text evidence="1">The sequence shown here is derived from an EMBL/GenBank/DDBJ whole genome shotgun (WGS) entry which is preliminary data.</text>
</comment>
<gene>
    <name evidence="1" type="ORF">OWV82_012925</name>
</gene>
<name>A0ACC1XUN5_MELAZ</name>